<sequence length="180" mass="19626">MRKLLQSSRTLFYGIAIAFTVQITLSQSATCAEALPHDAPSISEDGETHPLPTQSLTITSRDGVTHRFTVEVAVKSSDQARGLMFRKSLAADHGMLFIWPAPRNSIMWMRNTYIPLDIVFIDASHKIAAIAENTVPLSEALIWGHGASVAVLELPAMTTAKYGIRVGDKLAYNGFKGQTP</sequence>
<organism evidence="1 2">
    <name type="scientific">Sorlinia euscelidii</name>
    <dbReference type="NCBI Taxonomy" id="3081148"/>
    <lineage>
        <taxon>Bacteria</taxon>
        <taxon>Pseudomonadati</taxon>
        <taxon>Pseudomonadota</taxon>
        <taxon>Alphaproteobacteria</taxon>
        <taxon>Acetobacterales</taxon>
        <taxon>Acetobacteraceae</taxon>
        <taxon>Sorlinia</taxon>
    </lineage>
</organism>
<dbReference type="PANTHER" id="PTHR37953">
    <property type="entry name" value="UPF0127 PROTEIN MJ1496"/>
    <property type="match status" value="1"/>
</dbReference>
<dbReference type="PANTHER" id="PTHR37953:SF1">
    <property type="entry name" value="UPF0127 PROTEIN MJ1496"/>
    <property type="match status" value="1"/>
</dbReference>
<name>A0ABU7TYM6_9PROT</name>
<dbReference type="InterPro" id="IPR038695">
    <property type="entry name" value="Saro_0823-like_sf"/>
</dbReference>
<evidence type="ECO:0008006" key="3">
    <source>
        <dbReference type="Google" id="ProtNLM"/>
    </source>
</evidence>
<evidence type="ECO:0000313" key="2">
    <source>
        <dbReference type="Proteomes" id="UP001312908"/>
    </source>
</evidence>
<proteinExistence type="predicted"/>
<dbReference type="InterPro" id="IPR003795">
    <property type="entry name" value="DUF192"/>
</dbReference>
<gene>
    <name evidence="1" type="ORF">DOFOFD_00960</name>
</gene>
<comment type="caution">
    <text evidence="1">The sequence shown here is derived from an EMBL/GenBank/DDBJ whole genome shotgun (WGS) entry which is preliminary data.</text>
</comment>
<accession>A0ABU7TYM6</accession>
<protein>
    <recommendedName>
        <fullName evidence="3">DUF192 domain-containing protein</fullName>
    </recommendedName>
</protein>
<evidence type="ECO:0000313" key="1">
    <source>
        <dbReference type="EMBL" id="MEE8657589.1"/>
    </source>
</evidence>
<dbReference type="RefSeq" id="WP_394818615.1">
    <property type="nucleotide sequence ID" value="NZ_JAWJZY010000001.1"/>
</dbReference>
<keyword evidence="2" id="KW-1185">Reference proteome</keyword>
<dbReference type="Gene3D" id="2.60.120.1140">
    <property type="entry name" value="Protein of unknown function DUF192"/>
    <property type="match status" value="1"/>
</dbReference>
<reference evidence="1 2" key="1">
    <citation type="submission" date="2023-10" db="EMBL/GenBank/DDBJ databases">
        <title>Sorlinia euscelidii gen. nov., sp. nov., an acetic acid bacteria isolated from the gut of Euscelidius variegatus emitter.</title>
        <authorList>
            <person name="Michoud G."/>
            <person name="Marasco R."/>
            <person name="Seferji K."/>
            <person name="Gonella E."/>
            <person name="Garuglieri E."/>
            <person name="Alma A."/>
            <person name="Mapelli F."/>
            <person name="Borin S."/>
            <person name="Daffonchio D."/>
            <person name="Crotti E."/>
        </authorList>
    </citation>
    <scope>NUCLEOTIDE SEQUENCE [LARGE SCALE GENOMIC DNA]</scope>
    <source>
        <strain evidence="1 2">EV16P</strain>
    </source>
</reference>
<dbReference type="Proteomes" id="UP001312908">
    <property type="component" value="Unassembled WGS sequence"/>
</dbReference>
<dbReference type="Pfam" id="PF02643">
    <property type="entry name" value="DUF192"/>
    <property type="match status" value="1"/>
</dbReference>
<dbReference type="EMBL" id="JAWJZY010000001">
    <property type="protein sequence ID" value="MEE8657589.1"/>
    <property type="molecule type" value="Genomic_DNA"/>
</dbReference>